<protein>
    <submittedName>
        <fullName evidence="3">Histidine phosphatase family protein</fullName>
    </submittedName>
</protein>
<sequence>MKTRLYLARHGETLWNRTRRLQGQLDSELTDLGNLQSAQIADELVTKNIQLIISSPLGRAVKSATICQKN</sequence>
<name>A0ABS9X1Z0_9GAMM</name>
<dbReference type="InterPro" id="IPR029033">
    <property type="entry name" value="His_PPase_superfam"/>
</dbReference>
<dbReference type="Gene3D" id="3.40.50.1240">
    <property type="entry name" value="Phosphoglycerate mutase-like"/>
    <property type="match status" value="1"/>
</dbReference>
<dbReference type="InterPro" id="IPR013078">
    <property type="entry name" value="His_Pase_superF_clade-1"/>
</dbReference>
<dbReference type="SUPFAM" id="SSF53254">
    <property type="entry name" value="Phosphoglycerate mutase-like"/>
    <property type="match status" value="1"/>
</dbReference>
<keyword evidence="2" id="KW-0413">Isomerase</keyword>
<proteinExistence type="predicted"/>
<dbReference type="EMBL" id="JAKKSL010000002">
    <property type="protein sequence ID" value="MCI2284085.1"/>
    <property type="molecule type" value="Genomic_DNA"/>
</dbReference>
<accession>A0ABS9X1Z0</accession>
<dbReference type="PANTHER" id="PTHR48100:SF1">
    <property type="entry name" value="HISTIDINE PHOSPHATASE FAMILY PROTEIN-RELATED"/>
    <property type="match status" value="1"/>
</dbReference>
<gene>
    <name evidence="3" type="ORF">L3081_12680</name>
</gene>
<dbReference type="SMART" id="SM00855">
    <property type="entry name" value="PGAM"/>
    <property type="match status" value="1"/>
</dbReference>
<reference evidence="3" key="1">
    <citation type="submission" date="2022-01" db="EMBL/GenBank/DDBJ databases">
        <title>Colwellia maritima, isolated from seawater.</title>
        <authorList>
            <person name="Kristyanto S."/>
            <person name="Jung J."/>
            <person name="Jeon C.O."/>
        </authorList>
    </citation>
    <scope>NUCLEOTIDE SEQUENCE</scope>
    <source>
        <strain evidence="3">MSW7</strain>
    </source>
</reference>
<dbReference type="CDD" id="cd07067">
    <property type="entry name" value="HP_PGM_like"/>
    <property type="match status" value="1"/>
</dbReference>
<keyword evidence="1" id="KW-0324">Glycolysis</keyword>
<evidence type="ECO:0000313" key="3">
    <source>
        <dbReference type="EMBL" id="MCI2284085.1"/>
    </source>
</evidence>
<dbReference type="PROSITE" id="PS00175">
    <property type="entry name" value="PG_MUTASE"/>
    <property type="match status" value="1"/>
</dbReference>
<dbReference type="InterPro" id="IPR050275">
    <property type="entry name" value="PGM_Phosphatase"/>
</dbReference>
<evidence type="ECO:0000313" key="4">
    <source>
        <dbReference type="Proteomes" id="UP001139646"/>
    </source>
</evidence>
<evidence type="ECO:0000256" key="2">
    <source>
        <dbReference type="ARBA" id="ARBA00023235"/>
    </source>
</evidence>
<dbReference type="Proteomes" id="UP001139646">
    <property type="component" value="Unassembled WGS sequence"/>
</dbReference>
<dbReference type="InterPro" id="IPR001345">
    <property type="entry name" value="PG/BPGM_mutase_AS"/>
</dbReference>
<comment type="caution">
    <text evidence="3">The sequence shown here is derived from an EMBL/GenBank/DDBJ whole genome shotgun (WGS) entry which is preliminary data.</text>
</comment>
<evidence type="ECO:0000256" key="1">
    <source>
        <dbReference type="ARBA" id="ARBA00023152"/>
    </source>
</evidence>
<keyword evidence="4" id="KW-1185">Reference proteome</keyword>
<dbReference type="PIRSF" id="PIRSF000709">
    <property type="entry name" value="6PFK_2-Ptase"/>
    <property type="match status" value="1"/>
</dbReference>
<organism evidence="3 4">
    <name type="scientific">Colwellia maritima</name>
    <dbReference type="NCBI Taxonomy" id="2912588"/>
    <lineage>
        <taxon>Bacteria</taxon>
        <taxon>Pseudomonadati</taxon>
        <taxon>Pseudomonadota</taxon>
        <taxon>Gammaproteobacteria</taxon>
        <taxon>Alteromonadales</taxon>
        <taxon>Colwelliaceae</taxon>
        <taxon>Colwellia</taxon>
    </lineage>
</organism>
<dbReference type="PANTHER" id="PTHR48100">
    <property type="entry name" value="BROAD-SPECIFICITY PHOSPHATASE YOR283W-RELATED"/>
    <property type="match status" value="1"/>
</dbReference>
<dbReference type="Pfam" id="PF00300">
    <property type="entry name" value="His_Phos_1"/>
    <property type="match status" value="1"/>
</dbReference>